<gene>
    <name evidence="2" type="ORF">BD311DRAFT_678986</name>
</gene>
<keyword evidence="1" id="KW-0812">Transmembrane</keyword>
<reference evidence="2" key="1">
    <citation type="submission" date="2019-01" db="EMBL/GenBank/DDBJ databases">
        <title>Draft genome sequences of three monokaryotic isolates of the white-rot basidiomycete fungus Dichomitus squalens.</title>
        <authorList>
            <consortium name="DOE Joint Genome Institute"/>
            <person name="Lopez S.C."/>
            <person name="Andreopoulos B."/>
            <person name="Pangilinan J."/>
            <person name="Lipzen A."/>
            <person name="Riley R."/>
            <person name="Ahrendt S."/>
            <person name="Ng V."/>
            <person name="Barry K."/>
            <person name="Daum C."/>
            <person name="Grigoriev I.V."/>
            <person name="Hilden K.S."/>
            <person name="Makela M.R."/>
            <person name="de Vries R.P."/>
        </authorList>
    </citation>
    <scope>NUCLEOTIDE SEQUENCE [LARGE SCALE GENOMIC DNA]</scope>
    <source>
        <strain evidence="2">OM18370.1</strain>
    </source>
</reference>
<keyword evidence="1" id="KW-0472">Membrane</keyword>
<dbReference type="AlphaFoldDB" id="A0A4Q9M3A7"/>
<sequence length="129" mass="13683">HMSHLPVSEAGRFRTPQGPGFDPGSSTFRYELSVVKVSILPGSHDLQVTWHKKTVTIANIYSGVAPIAARFDPLDMLFIGLTGAILVTASAAMLNPPAAERSARLRVAMPITPNRAMHAAVVTGPAGRV</sequence>
<evidence type="ECO:0000313" key="2">
    <source>
        <dbReference type="EMBL" id="TBU21229.1"/>
    </source>
</evidence>
<protein>
    <submittedName>
        <fullName evidence="2">Uncharacterized protein</fullName>
    </submittedName>
</protein>
<feature type="transmembrane region" description="Helical" evidence="1">
    <location>
        <begin position="76"/>
        <end position="94"/>
    </location>
</feature>
<dbReference type="Proteomes" id="UP000292957">
    <property type="component" value="Unassembled WGS sequence"/>
</dbReference>
<dbReference type="EMBL" id="ML143656">
    <property type="protein sequence ID" value="TBU21229.1"/>
    <property type="molecule type" value="Genomic_DNA"/>
</dbReference>
<name>A0A4Q9M3A7_9APHY</name>
<keyword evidence="1" id="KW-1133">Transmembrane helix</keyword>
<accession>A0A4Q9M3A7</accession>
<proteinExistence type="predicted"/>
<organism evidence="2">
    <name type="scientific">Dichomitus squalens</name>
    <dbReference type="NCBI Taxonomy" id="114155"/>
    <lineage>
        <taxon>Eukaryota</taxon>
        <taxon>Fungi</taxon>
        <taxon>Dikarya</taxon>
        <taxon>Basidiomycota</taxon>
        <taxon>Agaricomycotina</taxon>
        <taxon>Agaricomycetes</taxon>
        <taxon>Polyporales</taxon>
        <taxon>Polyporaceae</taxon>
        <taxon>Dichomitus</taxon>
    </lineage>
</organism>
<feature type="non-terminal residue" evidence="2">
    <location>
        <position position="1"/>
    </location>
</feature>
<evidence type="ECO:0000256" key="1">
    <source>
        <dbReference type="SAM" id="Phobius"/>
    </source>
</evidence>